<comment type="caution">
    <text evidence="4">The sequence shown here is derived from an EMBL/GenBank/DDBJ whole genome shotgun (WGS) entry which is preliminary data.</text>
</comment>
<dbReference type="Gene3D" id="3.40.50.300">
    <property type="entry name" value="P-loop containing nucleotide triphosphate hydrolases"/>
    <property type="match status" value="1"/>
</dbReference>
<evidence type="ECO:0000259" key="1">
    <source>
        <dbReference type="Pfam" id="PF01926"/>
    </source>
</evidence>
<dbReference type="EMBL" id="DUFW01000083">
    <property type="protein sequence ID" value="HIH21937.1"/>
    <property type="molecule type" value="Genomic_DNA"/>
</dbReference>
<dbReference type="Gene3D" id="1.20.120.1190">
    <property type="match status" value="1"/>
</dbReference>
<dbReference type="InterPro" id="IPR027417">
    <property type="entry name" value="P-loop_NTPase"/>
</dbReference>
<dbReference type="Proteomes" id="UP000680185">
    <property type="component" value="Unassembled WGS sequence"/>
</dbReference>
<proteinExistence type="predicted"/>
<protein>
    <submittedName>
        <fullName evidence="5">50S ribosome-binding GTPase</fullName>
    </submittedName>
    <submittedName>
        <fullName evidence="4">GTP-binding protein</fullName>
    </submittedName>
</protein>
<evidence type="ECO:0000313" key="6">
    <source>
        <dbReference type="Proteomes" id="UP000527315"/>
    </source>
</evidence>
<evidence type="ECO:0000313" key="4">
    <source>
        <dbReference type="EMBL" id="HIH32826.1"/>
    </source>
</evidence>
<reference evidence="5" key="2">
    <citation type="submission" date="2021-03" db="EMBL/GenBank/DDBJ databases">
        <authorList>
            <person name="Jaffe A."/>
        </authorList>
    </citation>
    <scope>NUCLEOTIDE SEQUENCE</scope>
    <source>
        <strain evidence="5">RIFCSPLOWO2_01_FULL_43_13</strain>
    </source>
</reference>
<evidence type="ECO:0000259" key="2">
    <source>
        <dbReference type="Pfam" id="PF17835"/>
    </source>
</evidence>
<reference evidence="5" key="3">
    <citation type="submission" date="2021-05" db="EMBL/GenBank/DDBJ databases">
        <title>Protein family content uncovers lineage relationships and bacterial pathway maintenance mechanisms in DPANN archaea.</title>
        <authorList>
            <person name="Castelle C.J."/>
            <person name="Meheust R."/>
            <person name="Jaffe A.L."/>
            <person name="Seitz K."/>
            <person name="Gong X."/>
            <person name="Baker B.J."/>
            <person name="Banfield J.F."/>
        </authorList>
    </citation>
    <scope>NUCLEOTIDE SEQUENCE</scope>
    <source>
        <strain evidence="5">RIFCSPLOWO2_01_FULL_43_13</strain>
    </source>
</reference>
<feature type="domain" description="G" evidence="1">
    <location>
        <begin position="170"/>
        <end position="288"/>
    </location>
</feature>
<dbReference type="SUPFAM" id="SSF52540">
    <property type="entry name" value="P-loop containing nucleoside triphosphate hydrolases"/>
    <property type="match status" value="1"/>
</dbReference>
<dbReference type="Pfam" id="PF01926">
    <property type="entry name" value="MMR_HSR1"/>
    <property type="match status" value="1"/>
</dbReference>
<dbReference type="EMBL" id="DUFJ01000028">
    <property type="protein sequence ID" value="HIH32826.1"/>
    <property type="molecule type" value="Genomic_DNA"/>
</dbReference>
<feature type="domain" description="NOG1 N-terminal helical" evidence="2">
    <location>
        <begin position="8"/>
        <end position="162"/>
    </location>
</feature>
<dbReference type="Pfam" id="PF17835">
    <property type="entry name" value="NOG1_N"/>
    <property type="match status" value="1"/>
</dbReference>
<dbReference type="PRINTS" id="PR00326">
    <property type="entry name" value="GTP1OBG"/>
</dbReference>
<evidence type="ECO:0000313" key="3">
    <source>
        <dbReference type="EMBL" id="HIH21937.1"/>
    </source>
</evidence>
<dbReference type="Proteomes" id="UP000590964">
    <property type="component" value="Unassembled WGS sequence"/>
</dbReference>
<dbReference type="InterPro" id="IPR041623">
    <property type="entry name" value="NOG1_N"/>
</dbReference>
<dbReference type="InterPro" id="IPR006073">
    <property type="entry name" value="GTP-bd"/>
</dbReference>
<accession>A0A7J4KZP9</accession>
<dbReference type="EMBL" id="JAGVWB010000033">
    <property type="protein sequence ID" value="MBS3058712.1"/>
    <property type="molecule type" value="Genomic_DNA"/>
</dbReference>
<evidence type="ECO:0000313" key="7">
    <source>
        <dbReference type="Proteomes" id="UP000590964"/>
    </source>
</evidence>
<evidence type="ECO:0000313" key="5">
    <source>
        <dbReference type="EMBL" id="MBS3058712.1"/>
    </source>
</evidence>
<dbReference type="NCBIfam" id="TIGR00231">
    <property type="entry name" value="small_GTP"/>
    <property type="match status" value="1"/>
</dbReference>
<gene>
    <name evidence="3" type="ORF">HA222_04755</name>
    <name evidence="4" type="ORF">HA227_01100</name>
    <name evidence="5" type="ORF">J4478_04920</name>
</gene>
<dbReference type="GO" id="GO:0005525">
    <property type="term" value="F:GTP binding"/>
    <property type="evidence" value="ECO:0007669"/>
    <property type="project" value="InterPro"/>
</dbReference>
<reference evidence="6 7" key="1">
    <citation type="journal article" date="2020" name="bioRxiv">
        <title>A rank-normalized archaeal taxonomy based on genome phylogeny resolves widespread incomplete and uneven classifications.</title>
        <authorList>
            <person name="Rinke C."/>
            <person name="Chuvochina M."/>
            <person name="Mussig A.J."/>
            <person name="Chaumeil P.-A."/>
            <person name="Waite D.W."/>
            <person name="Whitman W.B."/>
            <person name="Parks D.H."/>
            <person name="Hugenholtz P."/>
        </authorList>
    </citation>
    <scope>NUCLEOTIDE SEQUENCE [LARGE SCALE GENOMIC DNA]</scope>
</reference>
<organism evidence="4 6">
    <name type="scientific">Candidatus Iainarchaeum sp</name>
    <dbReference type="NCBI Taxonomy" id="3101447"/>
    <lineage>
        <taxon>Archaea</taxon>
        <taxon>Candidatus Iainarchaeota</taxon>
        <taxon>Candidatus Iainarchaeia</taxon>
        <taxon>Candidatus Iainarchaeales</taxon>
        <taxon>Candidatus Iainarchaeaceae</taxon>
        <taxon>Candidatus Iainarchaeum</taxon>
    </lineage>
</organism>
<name>A0A7J4KZP9_9ARCH</name>
<dbReference type="Proteomes" id="UP000527315">
    <property type="component" value="Unassembled WGS sequence"/>
</dbReference>
<dbReference type="PANTHER" id="PTHR45759">
    <property type="entry name" value="NUCLEOLAR GTP-BINDING PROTEIN 1"/>
    <property type="match status" value="1"/>
</dbReference>
<dbReference type="AlphaFoldDB" id="A0A7J4KZP9"/>
<dbReference type="InterPro" id="IPR005225">
    <property type="entry name" value="Small_GTP-bd"/>
</dbReference>
<sequence>MSLNFSGSQQLLDIALRSAKKKSLQAKAGAGFDKFRQVRVEEDSMLRESADFLIERLHQAVKEFPDFSRLNPFIKELAESSLDLAALKKALAHLSESERLIKKIKYEHLKKLHSVERMQKWQLVSLERKKFIGRAASIVRKLQPSIEVLKAGERTMRQFPKISEECFTGVLAGFPNAGKTTMLKRLTGSEPLIAHYAFTTKTIKQGFFEEEFCKVQVLDTPGLLDRLPEERNPAEKKAASALRHAASLVLFIADVSKNAAYDAEDNGSLLEKLLKEFEGKKFFMILNKCDSPNNELKERMLEKAREKGIKAFEEGNGIKSSLRQELGKEAMENLKKRIAV</sequence>